<keyword evidence="1" id="KW-1133">Transmembrane helix</keyword>
<dbReference type="AlphaFoldDB" id="A0A212QP37"/>
<keyword evidence="3" id="KW-1185">Reference proteome</keyword>
<evidence type="ECO:0000313" key="2">
    <source>
        <dbReference type="EMBL" id="SNB61203.1"/>
    </source>
</evidence>
<reference evidence="3" key="1">
    <citation type="submission" date="2017-06" db="EMBL/GenBank/DDBJ databases">
        <authorList>
            <person name="Varghese N."/>
            <person name="Submissions S."/>
        </authorList>
    </citation>
    <scope>NUCLEOTIDE SEQUENCE [LARGE SCALE GENOMIC DNA]</scope>
    <source>
        <strain evidence="3">DSM 137</strain>
    </source>
</reference>
<evidence type="ECO:0000313" key="3">
    <source>
        <dbReference type="Proteomes" id="UP000198418"/>
    </source>
</evidence>
<keyword evidence="1" id="KW-0812">Transmembrane</keyword>
<name>A0A212QP37_RHOAC</name>
<feature type="transmembrane region" description="Helical" evidence="1">
    <location>
        <begin position="12"/>
        <end position="29"/>
    </location>
</feature>
<proteinExistence type="predicted"/>
<evidence type="ECO:0008006" key="4">
    <source>
        <dbReference type="Google" id="ProtNLM"/>
    </source>
</evidence>
<sequence length="103" mass="11295">MKLTINTQLRLMTIAFCTVMTLASGGLWFRVNQFRVVQDAAVNAAADAYKAQQGAGIGARLYRIIADAEINHDFAAAKRDWPEALTAERALVAQFQTLKLNPA</sequence>
<gene>
    <name evidence="2" type="ORF">SAMN06265338_1011004</name>
</gene>
<dbReference type="Proteomes" id="UP000198418">
    <property type="component" value="Unassembled WGS sequence"/>
</dbReference>
<keyword evidence="1" id="KW-0472">Membrane</keyword>
<evidence type="ECO:0000256" key="1">
    <source>
        <dbReference type="SAM" id="Phobius"/>
    </source>
</evidence>
<protein>
    <recommendedName>
        <fullName evidence="4">Methyl-accepting chemotaxis protein</fullName>
    </recommendedName>
</protein>
<organism evidence="2 3">
    <name type="scientific">Rhodoblastus acidophilus</name>
    <name type="common">Rhodopseudomonas acidophila</name>
    <dbReference type="NCBI Taxonomy" id="1074"/>
    <lineage>
        <taxon>Bacteria</taxon>
        <taxon>Pseudomonadati</taxon>
        <taxon>Pseudomonadota</taxon>
        <taxon>Alphaproteobacteria</taxon>
        <taxon>Hyphomicrobiales</taxon>
        <taxon>Rhodoblastaceae</taxon>
        <taxon>Rhodoblastus</taxon>
    </lineage>
</organism>
<accession>A0A212QP37</accession>
<dbReference type="EMBL" id="FYDG01000001">
    <property type="protein sequence ID" value="SNB61203.1"/>
    <property type="molecule type" value="Genomic_DNA"/>
</dbReference>
<dbReference type="OrthoDB" id="3378718at2"/>
<dbReference type="RefSeq" id="WP_088519400.1">
    <property type="nucleotide sequence ID" value="NZ_FYDG01000001.1"/>
</dbReference>